<dbReference type="Proteomes" id="UP001379235">
    <property type="component" value="Unassembled WGS sequence"/>
</dbReference>
<protein>
    <submittedName>
        <fullName evidence="3">Efflux transporter outer membrane subunit</fullName>
    </submittedName>
</protein>
<reference evidence="3 4" key="1">
    <citation type="submission" date="2024-03" db="EMBL/GenBank/DDBJ databases">
        <authorList>
            <person name="Jo J.-H."/>
        </authorList>
    </citation>
    <scope>NUCLEOTIDE SEQUENCE [LARGE SCALE GENOMIC DNA]</scope>
    <source>
        <strain evidence="3 4">AS3R-12</strain>
    </source>
</reference>
<proteinExistence type="inferred from homology"/>
<dbReference type="PROSITE" id="PS51257">
    <property type="entry name" value="PROKAR_LIPOPROTEIN"/>
    <property type="match status" value="1"/>
</dbReference>
<keyword evidence="2" id="KW-0449">Lipoprotein</keyword>
<dbReference type="NCBIfam" id="TIGR01845">
    <property type="entry name" value="outer_NodT"/>
    <property type="match status" value="1"/>
</dbReference>
<organism evidence="3 4">
    <name type="scientific">Novosphingobium aquae</name>
    <dbReference type="NCBI Taxonomy" id="3133435"/>
    <lineage>
        <taxon>Bacteria</taxon>
        <taxon>Pseudomonadati</taxon>
        <taxon>Pseudomonadota</taxon>
        <taxon>Alphaproteobacteria</taxon>
        <taxon>Sphingomonadales</taxon>
        <taxon>Sphingomonadaceae</taxon>
        <taxon>Novosphingobium</taxon>
    </lineage>
</organism>
<dbReference type="RefSeq" id="WP_339964575.1">
    <property type="nucleotide sequence ID" value="NZ_JBBHJY010000001.1"/>
</dbReference>
<name>A0ABU8S4M4_9SPHN</name>
<comment type="subcellular location">
    <subcellularLocation>
        <location evidence="2">Cell membrane</location>
        <topology evidence="2">Lipid-anchor</topology>
    </subcellularLocation>
</comment>
<gene>
    <name evidence="3" type="ORF">WG900_03065</name>
</gene>
<evidence type="ECO:0000256" key="1">
    <source>
        <dbReference type="ARBA" id="ARBA00007613"/>
    </source>
</evidence>
<dbReference type="SUPFAM" id="SSF56954">
    <property type="entry name" value="Outer membrane efflux proteins (OEP)"/>
    <property type="match status" value="1"/>
</dbReference>
<comment type="similarity">
    <text evidence="1 2">Belongs to the outer membrane factor (OMF) (TC 1.B.17) family.</text>
</comment>
<evidence type="ECO:0000313" key="3">
    <source>
        <dbReference type="EMBL" id="MEJ6008895.1"/>
    </source>
</evidence>
<keyword evidence="2" id="KW-1134">Transmembrane beta strand</keyword>
<accession>A0ABU8S4M4</accession>
<dbReference type="Pfam" id="PF02321">
    <property type="entry name" value="OEP"/>
    <property type="match status" value="2"/>
</dbReference>
<dbReference type="Gene3D" id="1.20.1600.10">
    <property type="entry name" value="Outer membrane efflux proteins (OEP)"/>
    <property type="match status" value="1"/>
</dbReference>
<evidence type="ECO:0000256" key="2">
    <source>
        <dbReference type="RuleBase" id="RU362097"/>
    </source>
</evidence>
<comment type="caution">
    <text evidence="3">The sequence shown here is derived from an EMBL/GenBank/DDBJ whole genome shotgun (WGS) entry which is preliminary data.</text>
</comment>
<evidence type="ECO:0000313" key="4">
    <source>
        <dbReference type="Proteomes" id="UP001379235"/>
    </source>
</evidence>
<keyword evidence="4" id="KW-1185">Reference proteome</keyword>
<keyword evidence="2" id="KW-0564">Palmitate</keyword>
<keyword evidence="2" id="KW-0732">Signal</keyword>
<dbReference type="PANTHER" id="PTHR30203">
    <property type="entry name" value="OUTER MEMBRANE CATION EFFLUX PROTEIN"/>
    <property type="match status" value="1"/>
</dbReference>
<dbReference type="PANTHER" id="PTHR30203:SF33">
    <property type="entry name" value="BLR4455 PROTEIN"/>
    <property type="match status" value="1"/>
</dbReference>
<dbReference type="InterPro" id="IPR010131">
    <property type="entry name" value="MdtP/NodT-like"/>
</dbReference>
<dbReference type="Gene3D" id="2.20.200.10">
    <property type="entry name" value="Outer membrane efflux proteins (OEP)"/>
    <property type="match status" value="1"/>
</dbReference>
<keyword evidence="2" id="KW-0472">Membrane</keyword>
<dbReference type="EMBL" id="JBBHJY010000001">
    <property type="protein sequence ID" value="MEJ6008895.1"/>
    <property type="molecule type" value="Genomic_DNA"/>
</dbReference>
<feature type="signal peptide" evidence="2">
    <location>
        <begin position="1"/>
        <end position="16"/>
    </location>
</feature>
<dbReference type="InterPro" id="IPR003423">
    <property type="entry name" value="OMP_efflux"/>
</dbReference>
<feature type="chain" id="PRO_5044956802" evidence="2">
    <location>
        <begin position="17"/>
        <end position="479"/>
    </location>
</feature>
<keyword evidence="2" id="KW-0812">Transmembrane</keyword>
<sequence length="479" mass="50417">MRRKLLIALLPLTALAGCKTVGPDFTAPVAPAGSYAGTLQSGKAPVAVPGQGPQARWWEVFGSAELNALVDKALTGNQSLEASRQTLTRSLEYVKSVAGKSQPQVNGQAQVNHQQINLSSFGLSGGSLGFGNPEFTLFSLGGGVSYDLDLFGGHKRANEKALAEAETQLHETEAAHLTIAGRVVLQALTIAALNDRIATQQALIDEDLRNVKLTDAKRRGGDGTMVEVLSAQGELAADQAGLPQLEQARAEARNLLAILLGVAPSELGDTRFSLSSLHLPQEVPVTLPSELVHKRPDILASEARLHAATAAIGVAEARLYPSLTLGASFTQSAKSPDDLFSPSNTAFSLLGGLTAPIFDGGTRKAEKRAAEAEARAAAARYRQTVLEAFGQTSDLLAALANDARAVALRGESLGIAERSLHLSRRSFQVGNSGVLQVLDASRVAQQARLGMLDARSKQYIDVARLYLATAGGWTEPAVK</sequence>